<dbReference type="EMBL" id="KI669466">
    <property type="protein sequence ID" value="OCF55511.1"/>
    <property type="molecule type" value="Genomic_DNA"/>
</dbReference>
<keyword evidence="3" id="KW-1185">Reference proteome</keyword>
<reference evidence="3" key="2">
    <citation type="submission" date="2013-12" db="EMBL/GenBank/DDBJ databases">
        <title>Evolution of pathogenesis and genome organization in the Tremellales.</title>
        <authorList>
            <person name="Cuomo C."/>
            <person name="Litvintseva A."/>
            <person name="Heitman J."/>
            <person name="Chen Y."/>
            <person name="Sun S."/>
            <person name="Springer D."/>
            <person name="Dromer F."/>
            <person name="Young S."/>
            <person name="Zeng Q."/>
            <person name="Chapman S."/>
            <person name="Gujja S."/>
            <person name="Saif S."/>
            <person name="Birren B."/>
        </authorList>
    </citation>
    <scope>NUCLEOTIDE SEQUENCE [LARGE SCALE GENOMIC DNA]</scope>
    <source>
        <strain evidence="3">CBS 10435</strain>
    </source>
</reference>
<accession>A0A1B9IJE7</accession>
<feature type="compositionally biased region" description="Polar residues" evidence="1">
    <location>
        <begin position="28"/>
        <end position="38"/>
    </location>
</feature>
<proteinExistence type="predicted"/>
<sequence length="419" mass="47934">MFLWQFLKTEFRDPIEQIGNDNEEYDGRTSSTGTRAPNQTTRFVFRSTTPLSPDRRVPILKLRKVPCRAQLEQKLTDALAKYNLDLDIDSPDLDLQSGAAWCQAASKMSGRPMKNETDQQAHTALGSGLASTLIADKGHFDIESEYKFHLLTPYHPNLFGRSHEKQLFETAFERSLKAQFGQSIPKTCKKGQQVPSVSSGEPGHLALYRSFRSGLWEGYQGRLLKGAVPLPFGTYEGVFGVEEKTEAALSSCLSELEEWWQSQDETLDLLMIKEPKAAKEKNKEKKEKEEAFVLVDGQRKYSTKLANMMSQIWEEMIAYRYGVTIVTCRSKSFLAFMSDRGEMSISHTFEHHWDPAIHHHPHQNFHQLTLRQKVDVIWYRPSLLTLVLAVAVWAKNREIELRGTELKGWPESWPPARDV</sequence>
<feature type="region of interest" description="Disordered" evidence="1">
    <location>
        <begin position="18"/>
        <end position="38"/>
    </location>
</feature>
<dbReference type="AlphaFoldDB" id="A0A1B9IJE7"/>
<protein>
    <submittedName>
        <fullName evidence="2">Uncharacterized protein</fullName>
    </submittedName>
</protein>
<name>A0A1B9IJE7_9TREE</name>
<evidence type="ECO:0000313" key="3">
    <source>
        <dbReference type="Proteomes" id="UP000092583"/>
    </source>
</evidence>
<organism evidence="2 3">
    <name type="scientific">Kwoniella mangroviensis CBS 10435</name>
    <dbReference type="NCBI Taxonomy" id="1331196"/>
    <lineage>
        <taxon>Eukaryota</taxon>
        <taxon>Fungi</taxon>
        <taxon>Dikarya</taxon>
        <taxon>Basidiomycota</taxon>
        <taxon>Agaricomycotina</taxon>
        <taxon>Tremellomycetes</taxon>
        <taxon>Tremellales</taxon>
        <taxon>Cryptococcaceae</taxon>
        <taxon>Kwoniella</taxon>
    </lineage>
</organism>
<reference evidence="2 3" key="1">
    <citation type="submission" date="2013-07" db="EMBL/GenBank/DDBJ databases">
        <title>The Genome Sequence of Kwoniella mangroviensis CBS10435.</title>
        <authorList>
            <consortium name="The Broad Institute Genome Sequencing Platform"/>
            <person name="Cuomo C."/>
            <person name="Litvintseva A."/>
            <person name="Chen Y."/>
            <person name="Heitman J."/>
            <person name="Sun S."/>
            <person name="Springer D."/>
            <person name="Dromer F."/>
            <person name="Young S.K."/>
            <person name="Zeng Q."/>
            <person name="Gargeya S."/>
            <person name="Fitzgerald M."/>
            <person name="Abouelleil A."/>
            <person name="Alvarado L."/>
            <person name="Berlin A.M."/>
            <person name="Chapman S.B."/>
            <person name="Dewar J."/>
            <person name="Goldberg J."/>
            <person name="Griggs A."/>
            <person name="Gujja S."/>
            <person name="Hansen M."/>
            <person name="Howarth C."/>
            <person name="Imamovic A."/>
            <person name="Larimer J."/>
            <person name="McCowan C."/>
            <person name="Murphy C."/>
            <person name="Pearson M."/>
            <person name="Priest M."/>
            <person name="Roberts A."/>
            <person name="Saif S."/>
            <person name="Shea T."/>
            <person name="Sykes S."/>
            <person name="Wortman J."/>
            <person name="Nusbaum C."/>
            <person name="Birren B."/>
        </authorList>
    </citation>
    <scope>NUCLEOTIDE SEQUENCE [LARGE SCALE GENOMIC DNA]</scope>
    <source>
        <strain evidence="2 3">CBS 10435</strain>
    </source>
</reference>
<evidence type="ECO:0000256" key="1">
    <source>
        <dbReference type="SAM" id="MobiDB-lite"/>
    </source>
</evidence>
<gene>
    <name evidence="2" type="ORF">L486_06995</name>
</gene>
<dbReference type="Proteomes" id="UP000092583">
    <property type="component" value="Unassembled WGS sequence"/>
</dbReference>
<evidence type="ECO:0000313" key="2">
    <source>
        <dbReference type="EMBL" id="OCF55511.1"/>
    </source>
</evidence>